<dbReference type="InterPro" id="IPR001647">
    <property type="entry name" value="HTH_TetR"/>
</dbReference>
<dbReference type="RefSeq" id="WP_025165153.1">
    <property type="nucleotide sequence ID" value="NZ_AWSQ01000002.1"/>
</dbReference>
<dbReference type="GO" id="GO:0003677">
    <property type="term" value="F:DNA binding"/>
    <property type="evidence" value="ECO:0007669"/>
    <property type="project" value="UniProtKB-UniRule"/>
</dbReference>
<evidence type="ECO:0000256" key="2">
    <source>
        <dbReference type="PROSITE-ProRule" id="PRU00335"/>
    </source>
</evidence>
<evidence type="ECO:0000313" key="5">
    <source>
        <dbReference type="Proteomes" id="UP000030063"/>
    </source>
</evidence>
<evidence type="ECO:0000313" key="4">
    <source>
        <dbReference type="EMBL" id="KFX69902.1"/>
    </source>
</evidence>
<organism evidence="4 5">
    <name type="scientific">Pseudomonas taeanensis MS-3</name>
    <dbReference type="NCBI Taxonomy" id="1395571"/>
    <lineage>
        <taxon>Bacteria</taxon>
        <taxon>Pseudomonadati</taxon>
        <taxon>Pseudomonadota</taxon>
        <taxon>Gammaproteobacteria</taxon>
        <taxon>Pseudomonadales</taxon>
        <taxon>Pseudomonadaceae</taxon>
        <taxon>Pseudomonas</taxon>
    </lineage>
</organism>
<accession>A0A0A1YJ22</accession>
<dbReference type="AlphaFoldDB" id="A0A0A1YJ22"/>
<proteinExistence type="predicted"/>
<keyword evidence="1 2" id="KW-0238">DNA-binding</keyword>
<evidence type="ECO:0000256" key="1">
    <source>
        <dbReference type="ARBA" id="ARBA00023125"/>
    </source>
</evidence>
<dbReference type="eggNOG" id="COG1309">
    <property type="taxonomic scope" value="Bacteria"/>
</dbReference>
<dbReference type="Pfam" id="PF00440">
    <property type="entry name" value="TetR_N"/>
    <property type="match status" value="1"/>
</dbReference>
<feature type="domain" description="HTH tetR-type" evidence="3">
    <location>
        <begin position="13"/>
        <end position="73"/>
    </location>
</feature>
<feature type="DNA-binding region" description="H-T-H motif" evidence="2">
    <location>
        <begin position="36"/>
        <end position="55"/>
    </location>
</feature>
<evidence type="ECO:0000259" key="3">
    <source>
        <dbReference type="PROSITE" id="PS50977"/>
    </source>
</evidence>
<dbReference type="EMBL" id="AWSQ01000002">
    <property type="protein sequence ID" value="KFX69902.1"/>
    <property type="molecule type" value="Genomic_DNA"/>
</dbReference>
<dbReference type="PROSITE" id="PS50977">
    <property type="entry name" value="HTH_TETR_2"/>
    <property type="match status" value="1"/>
</dbReference>
<sequence>MNEPKKSSDSGWRGSAEVWLQAAYDSLIESGVESVRILPLAKKLNLSRTSFYWFFTDREELLAALIERWRDKNSGNLIRQSEAYAESIAEAILNVFDCWLSPPLFDSQFEFALRSWALQEPRVAAQIELADTARLAALAAMFSRFGYAGMAADVRARSMYLTQIGYISMNTREDLPTRMQRIPEYVTIFTGQAPEPRELQRFYARHDYAAQEPTLVVQAANHST</sequence>
<dbReference type="OrthoDB" id="4541465at2"/>
<protein>
    <submittedName>
        <fullName evidence="4">TetR family transcriptional regulator</fullName>
    </submittedName>
</protein>
<comment type="caution">
    <text evidence="4">The sequence shown here is derived from an EMBL/GenBank/DDBJ whole genome shotgun (WGS) entry which is preliminary data.</text>
</comment>
<dbReference type="SUPFAM" id="SSF46689">
    <property type="entry name" value="Homeodomain-like"/>
    <property type="match status" value="1"/>
</dbReference>
<dbReference type="Proteomes" id="UP000030063">
    <property type="component" value="Unassembled WGS sequence"/>
</dbReference>
<name>A0A0A1YJ22_9PSED</name>
<keyword evidence="5" id="KW-1185">Reference proteome</keyword>
<dbReference type="Gene3D" id="1.10.357.10">
    <property type="entry name" value="Tetracycline Repressor, domain 2"/>
    <property type="match status" value="1"/>
</dbReference>
<dbReference type="InterPro" id="IPR009057">
    <property type="entry name" value="Homeodomain-like_sf"/>
</dbReference>
<gene>
    <name evidence="4" type="ORF">TMS3_0110340</name>
</gene>
<dbReference type="STRING" id="1395571.TMS3_0110340"/>
<reference evidence="4 5" key="1">
    <citation type="journal article" date="2014" name="Genome Announc.">
        <title>Draft Genome Sequence of Petroleum Oil-Degrading Marine Bacterium Pseudomonas taeanensis Strain MS-3, Isolated from a Crude Oil-Contaminated Seashore.</title>
        <authorList>
            <person name="Lee S.Y."/>
            <person name="Kim S.H."/>
            <person name="Lee D.G."/>
            <person name="Shin S."/>
            <person name="Yun S.H."/>
            <person name="Choi C.W."/>
            <person name="Chung Y.H."/>
            <person name="Choi J.S."/>
            <person name="Kahng H.Y."/>
            <person name="Kim S.I."/>
        </authorList>
    </citation>
    <scope>NUCLEOTIDE SEQUENCE [LARGE SCALE GENOMIC DNA]</scope>
    <source>
        <strain evidence="4 5">MS-3</strain>
    </source>
</reference>